<dbReference type="InterPro" id="IPR006194">
    <property type="entry name" value="Gly-tRNA-synth_heterodimer"/>
</dbReference>
<comment type="subunit">
    <text evidence="10">Tetramer of two alpha and two beta subunits.</text>
</comment>
<reference evidence="12" key="1">
    <citation type="journal article" date="2020" name="mSystems">
        <title>Genome- and Community-Level Interaction Insights into Carbon Utilization and Element Cycling Functions of Hydrothermarchaeota in Hydrothermal Sediment.</title>
        <authorList>
            <person name="Zhou Z."/>
            <person name="Liu Y."/>
            <person name="Xu W."/>
            <person name="Pan J."/>
            <person name="Luo Z.H."/>
            <person name="Li M."/>
        </authorList>
    </citation>
    <scope>NUCLEOTIDE SEQUENCE [LARGE SCALE GENOMIC DNA]</scope>
    <source>
        <strain evidence="12">SpSt-794</strain>
    </source>
</reference>
<dbReference type="GO" id="GO:0006426">
    <property type="term" value="P:glycyl-tRNA aminoacylation"/>
    <property type="evidence" value="ECO:0007669"/>
    <property type="project" value="UniProtKB-UniRule"/>
</dbReference>
<dbReference type="SUPFAM" id="SSF47323">
    <property type="entry name" value="Anticodon-binding domain of a subclass of class I aminoacyl-tRNA synthetases"/>
    <property type="match status" value="1"/>
</dbReference>
<gene>
    <name evidence="10" type="primary">glyS</name>
    <name evidence="12" type="ORF">ENV82_04255</name>
</gene>
<dbReference type="NCBIfam" id="TIGR00211">
    <property type="entry name" value="glyS"/>
    <property type="match status" value="1"/>
</dbReference>
<accession>A0A7C4Y5Y2</accession>
<dbReference type="Pfam" id="PF05746">
    <property type="entry name" value="DALR_1"/>
    <property type="match status" value="1"/>
</dbReference>
<keyword evidence="4 10" id="KW-0436">Ligase</keyword>
<dbReference type="Gene3D" id="1.10.730.10">
    <property type="entry name" value="Isoleucyl-tRNA Synthetase, Domain 1"/>
    <property type="match status" value="1"/>
</dbReference>
<evidence type="ECO:0000256" key="6">
    <source>
        <dbReference type="ARBA" id="ARBA00022840"/>
    </source>
</evidence>
<evidence type="ECO:0000256" key="8">
    <source>
        <dbReference type="ARBA" id="ARBA00023146"/>
    </source>
</evidence>
<dbReference type="GO" id="GO:0005524">
    <property type="term" value="F:ATP binding"/>
    <property type="evidence" value="ECO:0007669"/>
    <property type="project" value="UniProtKB-UniRule"/>
</dbReference>
<feature type="domain" description="DALR anticodon binding" evidence="11">
    <location>
        <begin position="586"/>
        <end position="682"/>
    </location>
</feature>
<evidence type="ECO:0000256" key="4">
    <source>
        <dbReference type="ARBA" id="ARBA00022598"/>
    </source>
</evidence>
<comment type="similarity">
    <text evidence="2 10">Belongs to the class-II aminoacyl-tRNA synthetase family.</text>
</comment>
<evidence type="ECO:0000256" key="9">
    <source>
        <dbReference type="ARBA" id="ARBA00047937"/>
    </source>
</evidence>
<dbReference type="GO" id="GO:0004814">
    <property type="term" value="F:arginine-tRNA ligase activity"/>
    <property type="evidence" value="ECO:0007669"/>
    <property type="project" value="InterPro"/>
</dbReference>
<keyword evidence="8 10" id="KW-0030">Aminoacyl-tRNA synthetase</keyword>
<evidence type="ECO:0000256" key="5">
    <source>
        <dbReference type="ARBA" id="ARBA00022741"/>
    </source>
</evidence>
<dbReference type="PRINTS" id="PR01045">
    <property type="entry name" value="TRNASYNTHGB"/>
</dbReference>
<proteinExistence type="inferred from homology"/>
<dbReference type="PANTHER" id="PTHR30075">
    <property type="entry name" value="GLYCYL-TRNA SYNTHETASE"/>
    <property type="match status" value="1"/>
</dbReference>
<evidence type="ECO:0000256" key="3">
    <source>
        <dbReference type="ARBA" id="ARBA00022490"/>
    </source>
</evidence>
<dbReference type="Pfam" id="PF02092">
    <property type="entry name" value="tRNA_synt_2f"/>
    <property type="match status" value="1"/>
</dbReference>
<name>A0A7C4Y5Y2_9BACT</name>
<evidence type="ECO:0000256" key="1">
    <source>
        <dbReference type="ARBA" id="ARBA00004496"/>
    </source>
</evidence>
<evidence type="ECO:0000313" key="12">
    <source>
        <dbReference type="EMBL" id="HGW60622.1"/>
    </source>
</evidence>
<dbReference type="InterPro" id="IPR008909">
    <property type="entry name" value="DALR_anticod-bd"/>
</dbReference>
<protein>
    <recommendedName>
        <fullName evidence="10">Glycine--tRNA ligase beta subunit</fullName>
        <ecNumber evidence="10">6.1.1.14</ecNumber>
    </recommendedName>
    <alternativeName>
        <fullName evidence="10">Glycyl-tRNA synthetase beta subunit</fullName>
        <shortName evidence="10">GlyRS</shortName>
    </alternativeName>
</protein>
<dbReference type="PANTHER" id="PTHR30075:SF2">
    <property type="entry name" value="GLYCINE--TRNA LIGASE, CHLOROPLASTIC_MITOCHONDRIAL 2"/>
    <property type="match status" value="1"/>
</dbReference>
<dbReference type="SMART" id="SM00836">
    <property type="entry name" value="DALR_1"/>
    <property type="match status" value="1"/>
</dbReference>
<dbReference type="AlphaFoldDB" id="A0A7C4Y5Y2"/>
<dbReference type="SUPFAM" id="SSF109604">
    <property type="entry name" value="HD-domain/PDEase-like"/>
    <property type="match status" value="1"/>
</dbReference>
<dbReference type="InterPro" id="IPR015944">
    <property type="entry name" value="Gly-tRNA-synth_bsu"/>
</dbReference>
<evidence type="ECO:0000256" key="7">
    <source>
        <dbReference type="ARBA" id="ARBA00022917"/>
    </source>
</evidence>
<keyword evidence="3 10" id="KW-0963">Cytoplasm</keyword>
<organism evidence="12">
    <name type="scientific">Caldisericum exile</name>
    <dbReference type="NCBI Taxonomy" id="693075"/>
    <lineage>
        <taxon>Bacteria</taxon>
        <taxon>Pseudomonadati</taxon>
        <taxon>Caldisericota/Cryosericota group</taxon>
        <taxon>Caldisericota</taxon>
        <taxon>Caldisericia</taxon>
        <taxon>Caldisericales</taxon>
        <taxon>Caldisericaceae</taxon>
        <taxon>Caldisericum</taxon>
    </lineage>
</organism>
<keyword evidence="7 10" id="KW-0648">Protein biosynthesis</keyword>
<evidence type="ECO:0000256" key="2">
    <source>
        <dbReference type="ARBA" id="ARBA00008226"/>
    </source>
</evidence>
<evidence type="ECO:0000256" key="10">
    <source>
        <dbReference type="HAMAP-Rule" id="MF_00255"/>
    </source>
</evidence>
<comment type="subcellular location">
    <subcellularLocation>
        <location evidence="1 10">Cytoplasm</location>
    </subcellularLocation>
</comment>
<keyword evidence="5 10" id="KW-0547">Nucleotide-binding</keyword>
<dbReference type="PROSITE" id="PS50861">
    <property type="entry name" value="AA_TRNA_LIGASE_II_GLYAB"/>
    <property type="match status" value="1"/>
</dbReference>
<dbReference type="EMBL" id="DTHV01000133">
    <property type="protein sequence ID" value="HGW60622.1"/>
    <property type="molecule type" value="Genomic_DNA"/>
</dbReference>
<comment type="catalytic activity">
    <reaction evidence="9 10">
        <text>tRNA(Gly) + glycine + ATP = glycyl-tRNA(Gly) + AMP + diphosphate</text>
        <dbReference type="Rhea" id="RHEA:16013"/>
        <dbReference type="Rhea" id="RHEA-COMP:9664"/>
        <dbReference type="Rhea" id="RHEA-COMP:9683"/>
        <dbReference type="ChEBI" id="CHEBI:30616"/>
        <dbReference type="ChEBI" id="CHEBI:33019"/>
        <dbReference type="ChEBI" id="CHEBI:57305"/>
        <dbReference type="ChEBI" id="CHEBI:78442"/>
        <dbReference type="ChEBI" id="CHEBI:78522"/>
        <dbReference type="ChEBI" id="CHEBI:456215"/>
        <dbReference type="EC" id="6.1.1.14"/>
    </reaction>
</comment>
<evidence type="ECO:0000259" key="11">
    <source>
        <dbReference type="SMART" id="SM00836"/>
    </source>
</evidence>
<sequence>MKDFLFEVYTEEIPARLLNDLTAQLKTLALNRLNAYNLPFGEVRTFSTPRRLVLFIKNVEERELETKRELKGPSYEIAFNEDGKGTKALQKFLESNNLREEEIQIKEVKGNKYVFGYKTIEGRNATVILKDVALYALKNLTFHRGMRWNDSNVVFIRPIRSLLALFGNEIVDIEYAGIKSNNKSYGFFFDSPLEFVVDTPATYFKKLRELYVVLDYNERREIVVKNVSNLAKSVSGKVKFEEDFLEEVVNLTEFPTPFLCELHTDKCEIPDCIIESIVKGHLKSFPVLSSDGEKLLPYFIGVRNGSSDFIENVKAGYEKVARARLYDGAFFFKEDRKVPLDKQVEKLKEIVFIKGLGTLYDKTLRLVEIAKYLSNTIKMSKESEEKLLRACYLSRADVPTQVVREFPELQGTIGERYARLQGEKEEVAKSLREQYLPRYIDDELPETDLGKYLGIIDRLDTLVMSIASKIEFSASKDPFGLRKSALQIVQVSFALNSAQFPFENLIKYISTLIQDKEGDTTAKTVCALLKERANYFIRSKGISYDSANAVTTLPVDMLPTFLERATVLEKHAKDERFLNIVTVHKRIRNILEKGEKSVAPVRVALFFEKEETDLFESATESERLIEALLQNRDYEAIIQLLYLLVPVVNNFFDRVLVMDKEEDIKNNRLALLSKVKGIFEKFANFSEVVIEG</sequence>
<keyword evidence="6 10" id="KW-0067">ATP-binding</keyword>
<dbReference type="InterPro" id="IPR009080">
    <property type="entry name" value="tRNAsynth_Ia_anticodon-bd"/>
</dbReference>
<comment type="caution">
    <text evidence="12">The sequence shown here is derived from an EMBL/GenBank/DDBJ whole genome shotgun (WGS) entry which is preliminary data.</text>
</comment>
<dbReference type="GO" id="GO:0006420">
    <property type="term" value="P:arginyl-tRNA aminoacylation"/>
    <property type="evidence" value="ECO:0007669"/>
    <property type="project" value="InterPro"/>
</dbReference>
<dbReference type="GO" id="GO:0005829">
    <property type="term" value="C:cytosol"/>
    <property type="evidence" value="ECO:0007669"/>
    <property type="project" value="TreeGrafter"/>
</dbReference>
<dbReference type="HAMAP" id="MF_00255">
    <property type="entry name" value="Gly_tRNA_synth_beta"/>
    <property type="match status" value="1"/>
</dbReference>
<dbReference type="GO" id="GO:0004820">
    <property type="term" value="F:glycine-tRNA ligase activity"/>
    <property type="evidence" value="ECO:0007669"/>
    <property type="project" value="UniProtKB-UniRule"/>
</dbReference>
<dbReference type="EC" id="6.1.1.14" evidence="10"/>